<dbReference type="PRINTS" id="PR01837">
    <property type="entry name" value="MGTCSAPBPROT"/>
</dbReference>
<dbReference type="GO" id="GO:0005886">
    <property type="term" value="C:plasma membrane"/>
    <property type="evidence" value="ECO:0007669"/>
    <property type="project" value="UniProtKB-SubCell"/>
</dbReference>
<dbReference type="AlphaFoldDB" id="A0A2T5G641"/>
<keyword evidence="4 7" id="KW-0812">Transmembrane</keyword>
<evidence type="ECO:0000313" key="10">
    <source>
        <dbReference type="Proteomes" id="UP000244016"/>
    </source>
</evidence>
<sequence>MLGTVIAMTLSEFAVRIGTAALLGAMIGFERQWRQRRAGLRTNALVALASATFVSLSELVPGDTSPTRIASYVVSGIGFLGAGVIMREGFNVRGLNTAATLWASAAVGVLAGWGFTSYAALAAAFVVLTHVTLRPLGAYIDRRPLGEATDLDVAFVFTVVCRAKEEYRLRLRIIEELARERLRLLSLQTTPYVAGGGSGAETSSPLASSDELVVIEAEIRHASEEDRRAMEGVAERIAADPDVRRVRWYAREHARED</sequence>
<dbReference type="InterPro" id="IPR049177">
    <property type="entry name" value="MgtC_SapB_SrpB_YhiD_N"/>
</dbReference>
<feature type="domain" description="MgtC/SapB/SrpB/YhiD N-terminal" evidence="8">
    <location>
        <begin position="18"/>
        <end position="137"/>
    </location>
</feature>
<evidence type="ECO:0000256" key="7">
    <source>
        <dbReference type="SAM" id="Phobius"/>
    </source>
</evidence>
<protein>
    <submittedName>
        <fullName evidence="9">Mg(2+) transport ATPase protein C</fullName>
    </submittedName>
</protein>
<evidence type="ECO:0000256" key="2">
    <source>
        <dbReference type="ARBA" id="ARBA00009298"/>
    </source>
</evidence>
<proteinExistence type="inferred from homology"/>
<gene>
    <name evidence="9" type="ORF">BLITH_1299</name>
</gene>
<evidence type="ECO:0000256" key="1">
    <source>
        <dbReference type="ARBA" id="ARBA00004651"/>
    </source>
</evidence>
<dbReference type="PANTHER" id="PTHR33778">
    <property type="entry name" value="PROTEIN MGTC"/>
    <property type="match status" value="1"/>
</dbReference>
<dbReference type="Pfam" id="PF02308">
    <property type="entry name" value="MgtC"/>
    <property type="match status" value="1"/>
</dbReference>
<dbReference type="InterPro" id="IPR003416">
    <property type="entry name" value="MgtC/SapB/SrpB/YhiD_fam"/>
</dbReference>
<reference evidence="9 10" key="1">
    <citation type="submission" date="2017-08" db="EMBL/GenBank/DDBJ databases">
        <title>Burning lignite coal seam in the remote Altai Mountains harbors a hydrogen-driven thermophilic microbial community.</title>
        <authorList>
            <person name="Kadnikov V.V."/>
            <person name="Mardanov A.V."/>
            <person name="Ivasenko D."/>
            <person name="Beletsky A.V."/>
            <person name="Karnachuk O.V."/>
            <person name="Ravin N.V."/>
        </authorList>
    </citation>
    <scope>NUCLEOTIDE SEQUENCE [LARGE SCALE GENOMIC DNA]</scope>
    <source>
        <strain evidence="9">AL31</strain>
    </source>
</reference>
<comment type="caution">
    <text evidence="9">The sequence shown here is derived from an EMBL/GenBank/DDBJ whole genome shotgun (WGS) entry which is preliminary data.</text>
</comment>
<evidence type="ECO:0000313" key="9">
    <source>
        <dbReference type="EMBL" id="PTQ51661.1"/>
    </source>
</evidence>
<name>A0A2T5G641_9BACL</name>
<evidence type="ECO:0000256" key="5">
    <source>
        <dbReference type="ARBA" id="ARBA00022989"/>
    </source>
</evidence>
<accession>A0A2T5G641</accession>
<organism evidence="9 10">
    <name type="scientific">Brockia lithotrophica</name>
    <dbReference type="NCBI Taxonomy" id="933949"/>
    <lineage>
        <taxon>Bacteria</taxon>
        <taxon>Bacillati</taxon>
        <taxon>Bacillota</taxon>
        <taxon>Bacilli</taxon>
        <taxon>Bacillales</taxon>
        <taxon>Bacillales Family X. Incertae Sedis</taxon>
        <taxon>Brockia</taxon>
    </lineage>
</organism>
<comment type="subcellular location">
    <subcellularLocation>
        <location evidence="1">Cell membrane</location>
        <topology evidence="1">Multi-pass membrane protein</topology>
    </subcellularLocation>
</comment>
<evidence type="ECO:0000259" key="8">
    <source>
        <dbReference type="Pfam" id="PF02308"/>
    </source>
</evidence>
<dbReference type="PANTHER" id="PTHR33778:SF3">
    <property type="entry name" value="PROTEIN MGTC"/>
    <property type="match status" value="1"/>
</dbReference>
<dbReference type="Proteomes" id="UP000244016">
    <property type="component" value="Unassembled WGS sequence"/>
</dbReference>
<dbReference type="Gene3D" id="3.30.70.260">
    <property type="match status" value="1"/>
</dbReference>
<feature type="transmembrane region" description="Helical" evidence="7">
    <location>
        <begin position="6"/>
        <end position="28"/>
    </location>
</feature>
<dbReference type="EMBL" id="PEBW01000004">
    <property type="protein sequence ID" value="PTQ51661.1"/>
    <property type="molecule type" value="Genomic_DNA"/>
</dbReference>
<comment type="similarity">
    <text evidence="2">Belongs to the MgtC/SapB family.</text>
</comment>
<keyword evidence="3" id="KW-1003">Cell membrane</keyword>
<keyword evidence="5 7" id="KW-1133">Transmembrane helix</keyword>
<evidence type="ECO:0000256" key="3">
    <source>
        <dbReference type="ARBA" id="ARBA00022475"/>
    </source>
</evidence>
<feature type="transmembrane region" description="Helical" evidence="7">
    <location>
        <begin position="69"/>
        <end position="86"/>
    </location>
</feature>
<keyword evidence="6 7" id="KW-0472">Membrane</keyword>
<evidence type="ECO:0000256" key="4">
    <source>
        <dbReference type="ARBA" id="ARBA00022692"/>
    </source>
</evidence>
<evidence type="ECO:0000256" key="6">
    <source>
        <dbReference type="ARBA" id="ARBA00023136"/>
    </source>
</evidence>